<dbReference type="InterPro" id="IPR027417">
    <property type="entry name" value="P-loop_NTPase"/>
</dbReference>
<feature type="domain" description="Bacterial type II secretion system protein E" evidence="4">
    <location>
        <begin position="234"/>
        <end position="248"/>
    </location>
</feature>
<reference evidence="5 6" key="1">
    <citation type="submission" date="2017-01" db="EMBL/GenBank/DDBJ databases">
        <title>Genome sequence of Rhodoferax antarcticus ANT.BR, a psychrophilic purple nonsulfur bacterium from an Antarctic microbial mat.</title>
        <authorList>
            <person name="Baker J."/>
            <person name="Riester C."/>
            <person name="Skinner B."/>
            <person name="Newell A."/>
            <person name="Swingley W."/>
            <person name="Madigan M."/>
            <person name="Jung D."/>
            <person name="Asao M."/>
            <person name="Chen M."/>
            <person name="Loughlin P."/>
            <person name="Pan H."/>
            <person name="Lin S."/>
            <person name="Li N."/>
            <person name="Shaw J."/>
            <person name="Prado M."/>
            <person name="Sherman C."/>
            <person name="Li X."/>
            <person name="Tang J."/>
            <person name="Blankenship R."/>
            <person name="Zhao T."/>
            <person name="Touchman J."/>
            <person name="Sattley M."/>
        </authorList>
    </citation>
    <scope>NUCLEOTIDE SEQUENCE [LARGE SCALE GENOMIC DNA]</scope>
    <source>
        <strain evidence="5 6">ANT.BR</strain>
    </source>
</reference>
<dbReference type="PANTHER" id="PTHR30258:SF2">
    <property type="entry name" value="COMG OPERON PROTEIN 1"/>
    <property type="match status" value="1"/>
</dbReference>
<dbReference type="CDD" id="cd01129">
    <property type="entry name" value="PulE-GspE-like"/>
    <property type="match status" value="1"/>
</dbReference>
<keyword evidence="3" id="KW-0067">ATP-binding</keyword>
<comment type="similarity">
    <text evidence="1">Belongs to the GSP E family.</text>
</comment>
<dbReference type="EMBL" id="MSYM01000020">
    <property type="protein sequence ID" value="OLP04474.1"/>
    <property type="molecule type" value="Genomic_DNA"/>
</dbReference>
<evidence type="ECO:0000256" key="1">
    <source>
        <dbReference type="ARBA" id="ARBA00006611"/>
    </source>
</evidence>
<evidence type="ECO:0000256" key="3">
    <source>
        <dbReference type="ARBA" id="ARBA00022840"/>
    </source>
</evidence>
<dbReference type="Gene3D" id="3.40.50.300">
    <property type="entry name" value="P-loop containing nucleotide triphosphate hydrolases"/>
    <property type="match status" value="1"/>
</dbReference>
<comment type="caution">
    <text evidence="5">The sequence shown here is derived from an EMBL/GenBank/DDBJ whole genome shotgun (WGS) entry which is preliminary data.</text>
</comment>
<evidence type="ECO:0000256" key="2">
    <source>
        <dbReference type="ARBA" id="ARBA00022741"/>
    </source>
</evidence>
<dbReference type="SUPFAM" id="SSF52540">
    <property type="entry name" value="P-loop containing nucleoside triphosphate hydrolases"/>
    <property type="match status" value="1"/>
</dbReference>
<keyword evidence="6" id="KW-1185">Reference proteome</keyword>
<organism evidence="5 6">
    <name type="scientific">Rhodoferax antarcticus ANT.BR</name>
    <dbReference type="NCBI Taxonomy" id="1111071"/>
    <lineage>
        <taxon>Bacteria</taxon>
        <taxon>Pseudomonadati</taxon>
        <taxon>Pseudomonadota</taxon>
        <taxon>Betaproteobacteria</taxon>
        <taxon>Burkholderiales</taxon>
        <taxon>Comamonadaceae</taxon>
        <taxon>Rhodoferax</taxon>
    </lineage>
</organism>
<protein>
    <submittedName>
        <fullName evidence="5">Type II/IV secretion system family protein</fullName>
    </submittedName>
</protein>
<dbReference type="InterPro" id="IPR001482">
    <property type="entry name" value="T2SS/T4SS_dom"/>
</dbReference>
<proteinExistence type="inferred from homology"/>
<dbReference type="PROSITE" id="PS00662">
    <property type="entry name" value="T2SP_E"/>
    <property type="match status" value="1"/>
</dbReference>
<evidence type="ECO:0000259" key="4">
    <source>
        <dbReference type="PROSITE" id="PS00662"/>
    </source>
</evidence>
<evidence type="ECO:0000313" key="5">
    <source>
        <dbReference type="EMBL" id="OLP04474.1"/>
    </source>
</evidence>
<dbReference type="GO" id="GO:0016887">
    <property type="term" value="F:ATP hydrolysis activity"/>
    <property type="evidence" value="ECO:0007669"/>
    <property type="project" value="TreeGrafter"/>
</dbReference>
<keyword evidence="2" id="KW-0547">Nucleotide-binding</keyword>
<dbReference type="Proteomes" id="UP000185911">
    <property type="component" value="Unassembled WGS sequence"/>
</dbReference>
<name>A0A1Q8Y915_9BURK</name>
<dbReference type="GO" id="GO:0005524">
    <property type="term" value="F:ATP binding"/>
    <property type="evidence" value="ECO:0007669"/>
    <property type="project" value="UniProtKB-KW"/>
</dbReference>
<sequence>MHQVGVVKLNPIVARSVEQSGRFVSTGGHAEGKVIDTLNNIFELAVVDRISDIHFEFDDIDGMLVRGRMAGDLMFLEYSLPTELARIARTKICAKSKLNDQERLIPQDGRMMVYFGGRRVDIRVALIPTVGGYKIVCRLLDSNNSDIQIDELEMPFLIKEAMKRVAESPEGMVLLSGPTGSGKTTTLYAMLRYLNDESRHILTIENPVEYSIKEFTQIDVDGNMTFSMAMKSALRLDPDVIMVGELRDEESAAIGVKAGATGHMMLSTVHANSAPETLTRLMAMGLKSNSISAVMSAMIAQRLVKKIGADAEIEWIKPNDIERQWLQKRQMYSESQVFPKIVKGGFGGRVAMIEMIEMTQDMRYLMDMSETEPNWINKLVEMAVNQEQFETLAQAGVRLALEGKTTLREVMKAVGATGYVPTRRRFEQILIHQGLLSLESLEDSHREISESRHAGRVVTLEDYLVKMELCKLEDVTNAIKMAGNLVG</sequence>
<gene>
    <name evidence="5" type="ORF">BLL52_4197</name>
</gene>
<dbReference type="Pfam" id="PF00437">
    <property type="entry name" value="T2SSE"/>
    <property type="match status" value="1"/>
</dbReference>
<dbReference type="PANTHER" id="PTHR30258">
    <property type="entry name" value="TYPE II SECRETION SYSTEM PROTEIN GSPE-RELATED"/>
    <property type="match status" value="1"/>
</dbReference>
<dbReference type="RefSeq" id="WP_075588233.1">
    <property type="nucleotide sequence ID" value="NZ_MSYM01000020.1"/>
</dbReference>
<dbReference type="AlphaFoldDB" id="A0A1Q8Y915"/>
<dbReference type="GO" id="GO:0005886">
    <property type="term" value="C:plasma membrane"/>
    <property type="evidence" value="ECO:0007669"/>
    <property type="project" value="TreeGrafter"/>
</dbReference>
<dbReference type="Gene3D" id="3.30.450.90">
    <property type="match status" value="1"/>
</dbReference>
<evidence type="ECO:0000313" key="6">
    <source>
        <dbReference type="Proteomes" id="UP000185911"/>
    </source>
</evidence>
<accession>A0A1Q8Y915</accession>